<dbReference type="EMBL" id="LN899825">
    <property type="protein sequence ID" value="CUV32532.1"/>
    <property type="molecule type" value="Genomic_DNA"/>
</dbReference>
<dbReference type="EMBL" id="LN899823">
    <property type="protein sequence ID" value="CUV21432.1"/>
    <property type="molecule type" value="Genomic_DNA"/>
</dbReference>
<evidence type="ECO:0000313" key="8">
    <source>
        <dbReference type="EMBL" id="CUV58290.1"/>
    </source>
</evidence>
<proteinExistence type="predicted"/>
<evidence type="ECO:0000313" key="7">
    <source>
        <dbReference type="EMBL" id="CUV46463.1"/>
    </source>
</evidence>
<protein>
    <submittedName>
        <fullName evidence="5">Uncharacterized protein</fullName>
    </submittedName>
</protein>
<feature type="compositionally biased region" description="Polar residues" evidence="1">
    <location>
        <begin position="1"/>
        <end position="10"/>
    </location>
</feature>
<reference evidence="5" key="1">
    <citation type="submission" date="2015-10" db="EMBL/GenBank/DDBJ databases">
        <authorList>
            <person name="Gilbert D.G."/>
        </authorList>
    </citation>
    <scope>NUCLEOTIDE SEQUENCE</scope>
    <source>
        <strain evidence="5">Phyl III-seqv23</strain>
    </source>
</reference>
<dbReference type="EMBL" id="LN899820">
    <property type="protein sequence ID" value="CUV58290.1"/>
    <property type="molecule type" value="Genomic_DNA"/>
</dbReference>
<feature type="region of interest" description="Disordered" evidence="1">
    <location>
        <begin position="1"/>
        <end position="36"/>
    </location>
</feature>
<name>A0A0S4VEU6_RALSL</name>
<evidence type="ECO:0000313" key="9">
    <source>
        <dbReference type="EMBL" id="CUV62975.1"/>
    </source>
</evidence>
<evidence type="ECO:0000313" key="3">
    <source>
        <dbReference type="EMBL" id="CUV21432.1"/>
    </source>
</evidence>
<evidence type="ECO:0000313" key="2">
    <source>
        <dbReference type="EMBL" id="CUV20851.1"/>
    </source>
</evidence>
<dbReference type="EMBL" id="LN899821">
    <property type="protein sequence ID" value="CUV20851.1"/>
    <property type="molecule type" value="Genomic_DNA"/>
</dbReference>
<dbReference type="EMBL" id="LN899822">
    <property type="protein sequence ID" value="CUV62975.1"/>
    <property type="molecule type" value="Genomic_DNA"/>
</dbReference>
<evidence type="ECO:0000313" key="5">
    <source>
        <dbReference type="EMBL" id="CUV32532.1"/>
    </source>
</evidence>
<dbReference type="AlphaFoldDB" id="A0A0S4VEU6"/>
<organism evidence="5">
    <name type="scientific">Ralstonia solanacearum</name>
    <name type="common">Pseudomonas solanacearum</name>
    <dbReference type="NCBI Taxonomy" id="305"/>
    <lineage>
        <taxon>Bacteria</taxon>
        <taxon>Pseudomonadati</taxon>
        <taxon>Pseudomonadota</taxon>
        <taxon>Betaproteobacteria</taxon>
        <taxon>Burkholderiales</taxon>
        <taxon>Burkholderiaceae</taxon>
        <taxon>Ralstonia</taxon>
        <taxon>Ralstonia solanacearum species complex</taxon>
    </lineage>
</organism>
<evidence type="ECO:0000313" key="4">
    <source>
        <dbReference type="EMBL" id="CUV32137.1"/>
    </source>
</evidence>
<dbReference type="EMBL" id="LN899827">
    <property type="protein sequence ID" value="CUV46463.1"/>
    <property type="molecule type" value="Genomic_DNA"/>
</dbReference>
<dbReference type="EMBL" id="LN899826">
    <property type="protein sequence ID" value="CUV42784.1"/>
    <property type="molecule type" value="Genomic_DNA"/>
</dbReference>
<sequence>MERHALSQSELVPEANRGLKHGIAPADGQREPRRTG</sequence>
<gene>
    <name evidence="2" type="ORF">PSS4_v1_1800001</name>
    <name evidence="9" type="ORF">RD1301_v1_2970012</name>
    <name evidence="3" type="ORF">RUN1744_v1_10001</name>
    <name evidence="4" type="ORF">RUN1985_v1_1750002</name>
    <name evidence="8" type="ORF">RUN215_v1_1840015</name>
    <name evidence="5" type="ORF">TD1301_v1_90001</name>
    <name evidence="6" type="ORF">TF3108_v1_1550015</name>
    <name evidence="7" type="ORF">TO10_v1_590015</name>
</gene>
<dbReference type="EMBL" id="LN899824">
    <property type="protein sequence ID" value="CUV32137.1"/>
    <property type="molecule type" value="Genomic_DNA"/>
</dbReference>
<evidence type="ECO:0000313" key="6">
    <source>
        <dbReference type="EMBL" id="CUV42784.1"/>
    </source>
</evidence>
<evidence type="ECO:0000256" key="1">
    <source>
        <dbReference type="SAM" id="MobiDB-lite"/>
    </source>
</evidence>
<accession>A0A0S4VEU6</accession>